<organism evidence="1 2">
    <name type="scientific">Ophiobolus disseminans</name>
    <dbReference type="NCBI Taxonomy" id="1469910"/>
    <lineage>
        <taxon>Eukaryota</taxon>
        <taxon>Fungi</taxon>
        <taxon>Dikarya</taxon>
        <taxon>Ascomycota</taxon>
        <taxon>Pezizomycotina</taxon>
        <taxon>Dothideomycetes</taxon>
        <taxon>Pleosporomycetidae</taxon>
        <taxon>Pleosporales</taxon>
        <taxon>Pleosporineae</taxon>
        <taxon>Phaeosphaeriaceae</taxon>
        <taxon>Ophiobolus</taxon>
    </lineage>
</organism>
<protein>
    <submittedName>
        <fullName evidence="1">Uncharacterized protein</fullName>
    </submittedName>
</protein>
<reference evidence="1" key="1">
    <citation type="journal article" date="2020" name="Stud. Mycol.">
        <title>101 Dothideomycetes genomes: a test case for predicting lifestyles and emergence of pathogens.</title>
        <authorList>
            <person name="Haridas S."/>
            <person name="Albert R."/>
            <person name="Binder M."/>
            <person name="Bloem J."/>
            <person name="Labutti K."/>
            <person name="Salamov A."/>
            <person name="Andreopoulos B."/>
            <person name="Baker S."/>
            <person name="Barry K."/>
            <person name="Bills G."/>
            <person name="Bluhm B."/>
            <person name="Cannon C."/>
            <person name="Castanera R."/>
            <person name="Culley D."/>
            <person name="Daum C."/>
            <person name="Ezra D."/>
            <person name="Gonzalez J."/>
            <person name="Henrissat B."/>
            <person name="Kuo A."/>
            <person name="Liang C."/>
            <person name="Lipzen A."/>
            <person name="Lutzoni F."/>
            <person name="Magnuson J."/>
            <person name="Mondo S."/>
            <person name="Nolan M."/>
            <person name="Ohm R."/>
            <person name="Pangilinan J."/>
            <person name="Park H.-J."/>
            <person name="Ramirez L."/>
            <person name="Alfaro M."/>
            <person name="Sun H."/>
            <person name="Tritt A."/>
            <person name="Yoshinaga Y."/>
            <person name="Zwiers L.-H."/>
            <person name="Turgeon B."/>
            <person name="Goodwin S."/>
            <person name="Spatafora J."/>
            <person name="Crous P."/>
            <person name="Grigoriev I."/>
        </authorList>
    </citation>
    <scope>NUCLEOTIDE SEQUENCE</scope>
    <source>
        <strain evidence="1">CBS 113818</strain>
    </source>
</reference>
<dbReference type="AlphaFoldDB" id="A0A6A7A2Z4"/>
<name>A0A6A7A2Z4_9PLEO</name>
<keyword evidence="2" id="KW-1185">Reference proteome</keyword>
<dbReference type="EMBL" id="MU006225">
    <property type="protein sequence ID" value="KAF2827129.1"/>
    <property type="molecule type" value="Genomic_DNA"/>
</dbReference>
<dbReference type="OrthoDB" id="5327538at2759"/>
<evidence type="ECO:0000313" key="2">
    <source>
        <dbReference type="Proteomes" id="UP000799424"/>
    </source>
</evidence>
<gene>
    <name evidence="1" type="ORF">CC86DRAFT_416984</name>
</gene>
<evidence type="ECO:0000313" key="1">
    <source>
        <dbReference type="EMBL" id="KAF2827129.1"/>
    </source>
</evidence>
<dbReference type="Proteomes" id="UP000799424">
    <property type="component" value="Unassembled WGS sequence"/>
</dbReference>
<sequence length="172" mass="18749">MLFWWGMRRGGARDASAYVVVWSHVERVRFNLGTTGTMTSDSRFQTATEANLLQRIHSAERARSEVTSVPAPSLYSYELPGSQQAIAFGACYMLIEGFYGNILQDVEFDMCNLLAELATFSIAQIGSIPHFSTEGDGVATIGPLAAAFAERFPSGGPFTTSQQYFAAVGEVR</sequence>
<accession>A0A6A7A2Z4</accession>
<proteinExistence type="predicted"/>